<dbReference type="GO" id="GO:0033863">
    <property type="term" value="F:ribose 1,5-bisphosphate phosphokinase activity"/>
    <property type="evidence" value="ECO:0007669"/>
    <property type="project" value="UniProtKB-UniRule"/>
</dbReference>
<dbReference type="SMART" id="SM00072">
    <property type="entry name" value="GuKc"/>
    <property type="match status" value="1"/>
</dbReference>
<dbReference type="GO" id="GO:0005524">
    <property type="term" value="F:ATP binding"/>
    <property type="evidence" value="ECO:0007669"/>
    <property type="project" value="UniProtKB-KW"/>
</dbReference>
<protein>
    <recommendedName>
        <fullName evidence="6">Ribose 1,5-bisphosphate phosphokinase PhnN</fullName>
        <ecNumber evidence="6">2.7.4.23</ecNumber>
    </recommendedName>
    <alternativeName>
        <fullName evidence="6">Ribose 1,5-bisphosphokinase</fullName>
    </alternativeName>
</protein>
<evidence type="ECO:0000256" key="2">
    <source>
        <dbReference type="ARBA" id="ARBA00005069"/>
    </source>
</evidence>
<comment type="catalytic activity">
    <reaction evidence="1 6">
        <text>alpha-D-ribose 1,5-bisphosphate + ATP = 5-phospho-alpha-D-ribose 1-diphosphate + ADP</text>
        <dbReference type="Rhea" id="RHEA:20109"/>
        <dbReference type="ChEBI" id="CHEBI:30616"/>
        <dbReference type="ChEBI" id="CHEBI:58017"/>
        <dbReference type="ChEBI" id="CHEBI:68688"/>
        <dbReference type="ChEBI" id="CHEBI:456216"/>
        <dbReference type="EC" id="2.7.4.23"/>
    </reaction>
</comment>
<dbReference type="HAMAP" id="MF_00836">
    <property type="entry name" value="PhnN"/>
    <property type="match status" value="1"/>
</dbReference>
<gene>
    <name evidence="6 8" type="primary">phnN</name>
    <name evidence="8" type="ORF">GCM10007036_16410</name>
</gene>
<organism evidence="8 9">
    <name type="scientific">Alsobacter metallidurans</name>
    <dbReference type="NCBI Taxonomy" id="340221"/>
    <lineage>
        <taxon>Bacteria</taxon>
        <taxon>Pseudomonadati</taxon>
        <taxon>Pseudomonadota</taxon>
        <taxon>Alphaproteobacteria</taxon>
        <taxon>Hyphomicrobiales</taxon>
        <taxon>Alsobacteraceae</taxon>
        <taxon>Alsobacter</taxon>
    </lineage>
</organism>
<reference evidence="8" key="2">
    <citation type="submission" date="2020-09" db="EMBL/GenBank/DDBJ databases">
        <authorList>
            <person name="Sun Q."/>
            <person name="Zhou Y."/>
        </authorList>
    </citation>
    <scope>NUCLEOTIDE SEQUENCE</scope>
    <source>
        <strain evidence="8">CGMCC 1.12214</strain>
    </source>
</reference>
<comment type="function">
    <text evidence="6">Catalyzes the phosphorylation of ribose 1,5-bisphosphate to 5-phospho-D-ribosyl alpha-1-diphosphate (PRPP).</text>
</comment>
<evidence type="ECO:0000313" key="9">
    <source>
        <dbReference type="Proteomes" id="UP000603912"/>
    </source>
</evidence>
<dbReference type="GO" id="GO:0006015">
    <property type="term" value="P:5-phosphoribose 1-diphosphate biosynthetic process"/>
    <property type="evidence" value="ECO:0007669"/>
    <property type="project" value="UniProtKB-UniRule"/>
</dbReference>
<dbReference type="InterPro" id="IPR027417">
    <property type="entry name" value="P-loop_NTPase"/>
</dbReference>
<dbReference type="SUPFAM" id="SSF52540">
    <property type="entry name" value="P-loop containing nucleoside triphosphate hydrolases"/>
    <property type="match status" value="1"/>
</dbReference>
<evidence type="ECO:0000256" key="5">
    <source>
        <dbReference type="ARBA" id="ARBA00022840"/>
    </source>
</evidence>
<comment type="caution">
    <text evidence="8">The sequence shown here is derived from an EMBL/GenBank/DDBJ whole genome shotgun (WGS) entry which is preliminary data.</text>
</comment>
<evidence type="ECO:0000256" key="4">
    <source>
        <dbReference type="ARBA" id="ARBA00022741"/>
    </source>
</evidence>
<evidence type="ECO:0000256" key="1">
    <source>
        <dbReference type="ARBA" id="ARBA00000373"/>
    </source>
</evidence>
<sequence>MSQSRRIGPGHLVLVVGPSGAGKDTLIGLARDAFAYDPRVVFPRRLVTRLAGAFEDHDTFTEDDFLAGEAAGLYPLAWRAHGLCYALPPSVSEAVGKGSVVVANVSRAVLAAARERFANVSVVLVNAPPDVLKHRLAARGRSENIAERLARSTQATQQVSYDLEILNVGEPRVAAAVLNDLIDSALAGGAVWRGVVYSR</sequence>
<proteinExistence type="inferred from homology"/>
<reference evidence="8" key="1">
    <citation type="journal article" date="2014" name="Int. J. Syst. Evol. Microbiol.">
        <title>Complete genome sequence of Corynebacterium casei LMG S-19264T (=DSM 44701T), isolated from a smear-ripened cheese.</title>
        <authorList>
            <consortium name="US DOE Joint Genome Institute (JGI-PGF)"/>
            <person name="Walter F."/>
            <person name="Albersmeier A."/>
            <person name="Kalinowski J."/>
            <person name="Ruckert C."/>
        </authorList>
    </citation>
    <scope>NUCLEOTIDE SEQUENCE</scope>
    <source>
        <strain evidence="8">CGMCC 1.12214</strain>
    </source>
</reference>
<evidence type="ECO:0000256" key="6">
    <source>
        <dbReference type="HAMAP-Rule" id="MF_00836"/>
    </source>
</evidence>
<dbReference type="EC" id="2.7.4.23" evidence="6"/>
<dbReference type="NCBIfam" id="TIGR02322">
    <property type="entry name" value="phosphon_PhnN"/>
    <property type="match status" value="1"/>
</dbReference>
<evidence type="ECO:0000313" key="8">
    <source>
        <dbReference type="EMBL" id="GGH16044.1"/>
    </source>
</evidence>
<dbReference type="EMBL" id="BMES01000001">
    <property type="protein sequence ID" value="GGH16044.1"/>
    <property type="molecule type" value="Genomic_DNA"/>
</dbReference>
<dbReference type="Gene3D" id="3.40.50.300">
    <property type="entry name" value="P-loop containing nucleotide triphosphate hydrolases"/>
    <property type="match status" value="1"/>
</dbReference>
<dbReference type="RefSeq" id="WP_188517153.1">
    <property type="nucleotide sequence ID" value="NZ_BMES01000001.1"/>
</dbReference>
<accession>A0A917MHC1</accession>
<keyword evidence="5 6" id="KW-0067">ATP-binding</keyword>
<comment type="pathway">
    <text evidence="2 6">Metabolic intermediate biosynthesis; 5-phospho-alpha-D-ribose 1-diphosphate biosynthesis; 5-phospho-alpha-D-ribose 1-diphosphate from D-ribose 5-phosphate (route II): step 3/3.</text>
</comment>
<dbReference type="GO" id="GO:0019634">
    <property type="term" value="P:organic phosphonate metabolic process"/>
    <property type="evidence" value="ECO:0007669"/>
    <property type="project" value="UniProtKB-UniRule"/>
</dbReference>
<evidence type="ECO:0000259" key="7">
    <source>
        <dbReference type="SMART" id="SM00072"/>
    </source>
</evidence>
<evidence type="ECO:0000256" key="3">
    <source>
        <dbReference type="ARBA" id="ARBA00022679"/>
    </source>
</evidence>
<name>A0A917MHC1_9HYPH</name>
<comment type="similarity">
    <text evidence="6">Belongs to the ribose 1,5-bisphosphokinase family.</text>
</comment>
<dbReference type="AlphaFoldDB" id="A0A917MHC1"/>
<keyword evidence="9" id="KW-1185">Reference proteome</keyword>
<keyword evidence="3 6" id="KW-0808">Transferase</keyword>
<dbReference type="InterPro" id="IPR012699">
    <property type="entry name" value="PhnN"/>
</dbReference>
<feature type="domain" description="Guanylate kinase/L-type calcium channel beta subunit" evidence="7">
    <location>
        <begin position="9"/>
        <end position="182"/>
    </location>
</feature>
<dbReference type="Proteomes" id="UP000603912">
    <property type="component" value="Unassembled WGS sequence"/>
</dbReference>
<dbReference type="InterPro" id="IPR008145">
    <property type="entry name" value="GK/Ca_channel_bsu"/>
</dbReference>
<feature type="binding site" evidence="6">
    <location>
        <begin position="17"/>
        <end position="24"/>
    </location>
    <ligand>
        <name>ATP</name>
        <dbReference type="ChEBI" id="CHEBI:30616"/>
    </ligand>
</feature>
<keyword evidence="4 6" id="KW-0547">Nucleotide-binding</keyword>